<evidence type="ECO:0000313" key="2">
    <source>
        <dbReference type="EMBL" id="SOY30833.1"/>
    </source>
</evidence>
<dbReference type="SMART" id="SM00530">
    <property type="entry name" value="HTH_XRE"/>
    <property type="match status" value="1"/>
</dbReference>
<dbReference type="GO" id="GO:0003677">
    <property type="term" value="F:DNA binding"/>
    <property type="evidence" value="ECO:0007669"/>
    <property type="project" value="InterPro"/>
</dbReference>
<dbReference type="InterPro" id="IPR010982">
    <property type="entry name" value="Lambda_DNA-bd_dom_sf"/>
</dbReference>
<dbReference type="Proteomes" id="UP000236311">
    <property type="component" value="Unassembled WGS sequence"/>
</dbReference>
<dbReference type="EMBL" id="OFSM01000019">
    <property type="protein sequence ID" value="SOY30833.1"/>
    <property type="molecule type" value="Genomic_DNA"/>
</dbReference>
<dbReference type="OrthoDB" id="1768373at2"/>
<dbReference type="InterPro" id="IPR001387">
    <property type="entry name" value="Cro/C1-type_HTH"/>
</dbReference>
<accession>A0A2K4ZK28</accession>
<gene>
    <name evidence="2" type="ORF">AMURIS_03564</name>
</gene>
<dbReference type="SUPFAM" id="SSF47413">
    <property type="entry name" value="lambda repressor-like DNA-binding domains"/>
    <property type="match status" value="1"/>
</dbReference>
<feature type="domain" description="HTH cro/C1-type" evidence="1">
    <location>
        <begin position="16"/>
        <end position="71"/>
    </location>
</feature>
<keyword evidence="3" id="KW-1185">Reference proteome</keyword>
<evidence type="ECO:0000259" key="1">
    <source>
        <dbReference type="PROSITE" id="PS50943"/>
    </source>
</evidence>
<proteinExistence type="predicted"/>
<reference evidence="2 3" key="1">
    <citation type="submission" date="2018-01" db="EMBL/GenBank/DDBJ databases">
        <authorList>
            <person name="Gaut B.S."/>
            <person name="Morton B.R."/>
            <person name="Clegg M.T."/>
            <person name="Duvall M.R."/>
        </authorList>
    </citation>
    <scope>NUCLEOTIDE SEQUENCE [LARGE SCALE GENOMIC DNA]</scope>
    <source>
        <strain evidence="2">GP69</strain>
    </source>
</reference>
<organism evidence="2 3">
    <name type="scientific">Acetatifactor muris</name>
    <dbReference type="NCBI Taxonomy" id="879566"/>
    <lineage>
        <taxon>Bacteria</taxon>
        <taxon>Bacillati</taxon>
        <taxon>Bacillota</taxon>
        <taxon>Clostridia</taxon>
        <taxon>Lachnospirales</taxon>
        <taxon>Lachnospiraceae</taxon>
        <taxon>Acetatifactor</taxon>
    </lineage>
</organism>
<dbReference type="Gene3D" id="1.10.260.40">
    <property type="entry name" value="lambda repressor-like DNA-binding domains"/>
    <property type="match status" value="1"/>
</dbReference>
<name>A0A2K4ZK28_9FIRM</name>
<dbReference type="RefSeq" id="WP_103240842.1">
    <property type="nucleotide sequence ID" value="NZ_JANJZD010000019.1"/>
</dbReference>
<dbReference type="CDD" id="cd00093">
    <property type="entry name" value="HTH_XRE"/>
    <property type="match status" value="1"/>
</dbReference>
<dbReference type="AlphaFoldDB" id="A0A2K4ZK28"/>
<protein>
    <submittedName>
        <fullName evidence="2">Transcriptional repressor DicA</fullName>
    </submittedName>
</protein>
<dbReference type="Pfam" id="PF01381">
    <property type="entry name" value="HTH_3"/>
    <property type="match status" value="1"/>
</dbReference>
<dbReference type="PROSITE" id="PS50943">
    <property type="entry name" value="HTH_CROC1"/>
    <property type="match status" value="1"/>
</dbReference>
<evidence type="ECO:0000313" key="3">
    <source>
        <dbReference type="Proteomes" id="UP000236311"/>
    </source>
</evidence>
<sequence>MKKEITFTAKQVGERVKERRTELNLTMPELGKRVGVNKSTIQRYEADGVDPKRTMIINGLAEALLTTPEWLTGLSEDKEYDSRTLCARDMEEHIKKYLDTVSSVVKGEPHQQLLTTFLGKMIDLYTVMTYHFADAMAEVDRVAEDEGLKQSLRRYAIESGAIMERVYRKEMELPIEDMKQFLDGILHIYDEGRTAVKMGDLFGIVTAAEERVAEKEKFRGTLTSENAD</sequence>